<dbReference type="GO" id="GO:0019706">
    <property type="term" value="F:protein-cysteine S-palmitoyltransferase activity"/>
    <property type="evidence" value="ECO:0007669"/>
    <property type="project" value="UniProtKB-EC"/>
</dbReference>
<dbReference type="EMBL" id="CAJNOV010006286">
    <property type="protein sequence ID" value="CAF1243156.1"/>
    <property type="molecule type" value="Genomic_DNA"/>
</dbReference>
<protein>
    <recommendedName>
        <fullName evidence="7">Palmitoyltransferase</fullName>
        <ecNumber evidence="7">2.3.1.225</ecNumber>
    </recommendedName>
</protein>
<evidence type="ECO:0000256" key="2">
    <source>
        <dbReference type="ARBA" id="ARBA00022679"/>
    </source>
</evidence>
<sequence>MKKPPRTHHCSWCNLCILRFDHHCPWLNNCVGYFNHRYFFQFCCFMSVGCLYAGWFGYREYQISQLDEQVFRHTDSFFMAKDILYTMGVEGFITYYIFVMAFLAGFILIALSGLHGKMISQGETSVERLLTHSSVRQYSKQGATFTNICDRNLIENWKRFLGVRTKGEFIRRILFPSTHKPTDNGVTAEDYMFYAKLPVHREEWFQTKSYISYASKIFNRICSHGLVRIYQSILPTIYARRESRYSNSTYQSQSPLTTRTNFFQNC</sequence>
<comment type="similarity">
    <text evidence="7">Belongs to the DHHC palmitoyltransferase family.</text>
</comment>
<keyword evidence="4 7" id="KW-1133">Transmembrane helix</keyword>
<organism evidence="9 12">
    <name type="scientific">Rotaria magnacalcarata</name>
    <dbReference type="NCBI Taxonomy" id="392030"/>
    <lineage>
        <taxon>Eukaryota</taxon>
        <taxon>Metazoa</taxon>
        <taxon>Spiralia</taxon>
        <taxon>Gnathifera</taxon>
        <taxon>Rotifera</taxon>
        <taxon>Eurotatoria</taxon>
        <taxon>Bdelloidea</taxon>
        <taxon>Philodinida</taxon>
        <taxon>Philodinidae</taxon>
        <taxon>Rotaria</taxon>
    </lineage>
</organism>
<dbReference type="Proteomes" id="UP000663834">
    <property type="component" value="Unassembled WGS sequence"/>
</dbReference>
<feature type="domain" description="Palmitoyltransferase DHHC" evidence="8">
    <location>
        <begin position="2"/>
        <end position="129"/>
    </location>
</feature>
<evidence type="ECO:0000259" key="8">
    <source>
        <dbReference type="Pfam" id="PF01529"/>
    </source>
</evidence>
<feature type="transmembrane region" description="Helical" evidence="7">
    <location>
        <begin position="38"/>
        <end position="58"/>
    </location>
</feature>
<keyword evidence="2 7" id="KW-0808">Transferase</keyword>
<evidence type="ECO:0000313" key="11">
    <source>
        <dbReference type="EMBL" id="CAF2138165.1"/>
    </source>
</evidence>
<evidence type="ECO:0000313" key="9">
    <source>
        <dbReference type="EMBL" id="CAF1243156.1"/>
    </source>
</evidence>
<dbReference type="EC" id="2.3.1.225" evidence="7"/>
<evidence type="ECO:0000256" key="3">
    <source>
        <dbReference type="ARBA" id="ARBA00022692"/>
    </source>
</evidence>
<evidence type="ECO:0000256" key="4">
    <source>
        <dbReference type="ARBA" id="ARBA00022989"/>
    </source>
</evidence>
<evidence type="ECO:0000313" key="10">
    <source>
        <dbReference type="EMBL" id="CAF1433332.1"/>
    </source>
</evidence>
<dbReference type="InterPro" id="IPR039859">
    <property type="entry name" value="PFA4/ZDH16/20/ERF2-like"/>
</dbReference>
<gene>
    <name evidence="9" type="ORF">CJN711_LOCUS14100</name>
    <name evidence="10" type="ORF">KQP761_LOCUS11155</name>
    <name evidence="11" type="ORF">MBJ925_LOCUS28968</name>
</gene>
<name>A0A814ZJE1_9BILA</name>
<dbReference type="EMBL" id="CAJNOW010004908">
    <property type="protein sequence ID" value="CAF1433332.1"/>
    <property type="molecule type" value="Genomic_DNA"/>
</dbReference>
<keyword evidence="3 7" id="KW-0812">Transmembrane</keyword>
<dbReference type="Proteomes" id="UP000663855">
    <property type="component" value="Unassembled WGS sequence"/>
</dbReference>
<comment type="caution">
    <text evidence="9">The sequence shown here is derived from an EMBL/GenBank/DDBJ whole genome shotgun (WGS) entry which is preliminary data.</text>
</comment>
<evidence type="ECO:0000313" key="12">
    <source>
        <dbReference type="Proteomes" id="UP000663855"/>
    </source>
</evidence>
<dbReference type="PROSITE" id="PS50216">
    <property type="entry name" value="DHHC"/>
    <property type="match status" value="1"/>
</dbReference>
<evidence type="ECO:0000256" key="7">
    <source>
        <dbReference type="RuleBase" id="RU079119"/>
    </source>
</evidence>
<evidence type="ECO:0000256" key="6">
    <source>
        <dbReference type="ARBA" id="ARBA00023315"/>
    </source>
</evidence>
<dbReference type="Proteomes" id="UP000663824">
    <property type="component" value="Unassembled WGS sequence"/>
</dbReference>
<dbReference type="EMBL" id="CAJNRE010015554">
    <property type="protein sequence ID" value="CAF2138165.1"/>
    <property type="molecule type" value="Genomic_DNA"/>
</dbReference>
<dbReference type="PANTHER" id="PTHR12246">
    <property type="entry name" value="PALMITOYLTRANSFERASE ZDHHC16"/>
    <property type="match status" value="1"/>
</dbReference>
<keyword evidence="6 7" id="KW-0012">Acyltransferase</keyword>
<comment type="subcellular location">
    <subcellularLocation>
        <location evidence="1">Membrane</location>
        <topology evidence="1">Multi-pass membrane protein</topology>
    </subcellularLocation>
</comment>
<dbReference type="GO" id="GO:0016020">
    <property type="term" value="C:membrane"/>
    <property type="evidence" value="ECO:0007669"/>
    <property type="project" value="UniProtKB-SubCell"/>
</dbReference>
<accession>A0A814ZJE1</accession>
<comment type="domain">
    <text evidence="7">The DHHC domain is required for palmitoyltransferase activity.</text>
</comment>
<comment type="catalytic activity">
    <reaction evidence="7">
        <text>L-cysteinyl-[protein] + hexadecanoyl-CoA = S-hexadecanoyl-L-cysteinyl-[protein] + CoA</text>
        <dbReference type="Rhea" id="RHEA:36683"/>
        <dbReference type="Rhea" id="RHEA-COMP:10131"/>
        <dbReference type="Rhea" id="RHEA-COMP:11032"/>
        <dbReference type="ChEBI" id="CHEBI:29950"/>
        <dbReference type="ChEBI" id="CHEBI:57287"/>
        <dbReference type="ChEBI" id="CHEBI:57379"/>
        <dbReference type="ChEBI" id="CHEBI:74151"/>
        <dbReference type="EC" id="2.3.1.225"/>
    </reaction>
</comment>
<evidence type="ECO:0000256" key="1">
    <source>
        <dbReference type="ARBA" id="ARBA00004141"/>
    </source>
</evidence>
<evidence type="ECO:0000256" key="5">
    <source>
        <dbReference type="ARBA" id="ARBA00023136"/>
    </source>
</evidence>
<feature type="transmembrane region" description="Helical" evidence="7">
    <location>
        <begin position="93"/>
        <end position="114"/>
    </location>
</feature>
<dbReference type="Pfam" id="PF01529">
    <property type="entry name" value="DHHC"/>
    <property type="match status" value="1"/>
</dbReference>
<dbReference type="InterPro" id="IPR001594">
    <property type="entry name" value="Palmitoyltrfase_DHHC"/>
</dbReference>
<dbReference type="OrthoDB" id="331948at2759"/>
<dbReference type="AlphaFoldDB" id="A0A814ZJE1"/>
<proteinExistence type="inferred from homology"/>
<reference evidence="9" key="1">
    <citation type="submission" date="2021-02" db="EMBL/GenBank/DDBJ databases">
        <authorList>
            <person name="Nowell W R."/>
        </authorList>
    </citation>
    <scope>NUCLEOTIDE SEQUENCE</scope>
</reference>
<keyword evidence="5 7" id="KW-0472">Membrane</keyword>